<dbReference type="EMBL" id="JAZHXI010000004">
    <property type="protein sequence ID" value="KAL2072829.1"/>
    <property type="molecule type" value="Genomic_DNA"/>
</dbReference>
<sequence>MRYYDASSPSIRPSMHIPILEKKAIKYADLIVSRALGNVEEISMVQVQRCSPPTHPLRHLSIRFLGMYVRQARCCKNIQ</sequence>
<proteinExistence type="predicted"/>
<organism evidence="1 2">
    <name type="scientific">Oculimacula yallundae</name>
    <dbReference type="NCBI Taxonomy" id="86028"/>
    <lineage>
        <taxon>Eukaryota</taxon>
        <taxon>Fungi</taxon>
        <taxon>Dikarya</taxon>
        <taxon>Ascomycota</taxon>
        <taxon>Pezizomycotina</taxon>
        <taxon>Leotiomycetes</taxon>
        <taxon>Helotiales</taxon>
        <taxon>Ploettnerulaceae</taxon>
        <taxon>Oculimacula</taxon>
    </lineage>
</organism>
<evidence type="ECO:0000313" key="1">
    <source>
        <dbReference type="EMBL" id="KAL2072829.1"/>
    </source>
</evidence>
<name>A0ABR4CUR9_9HELO</name>
<keyword evidence="2" id="KW-1185">Reference proteome</keyword>
<accession>A0ABR4CUR9</accession>
<protein>
    <submittedName>
        <fullName evidence="1">Uncharacterized protein</fullName>
    </submittedName>
</protein>
<evidence type="ECO:0000313" key="2">
    <source>
        <dbReference type="Proteomes" id="UP001595075"/>
    </source>
</evidence>
<comment type="caution">
    <text evidence="1">The sequence shown here is derived from an EMBL/GenBank/DDBJ whole genome shotgun (WGS) entry which is preliminary data.</text>
</comment>
<reference evidence="1 2" key="1">
    <citation type="journal article" date="2024" name="Commun. Biol.">
        <title>Comparative genomic analysis of thermophilic fungi reveals convergent evolutionary adaptations and gene losses.</title>
        <authorList>
            <person name="Steindorff A.S."/>
            <person name="Aguilar-Pontes M.V."/>
            <person name="Robinson A.J."/>
            <person name="Andreopoulos B."/>
            <person name="LaButti K."/>
            <person name="Kuo A."/>
            <person name="Mondo S."/>
            <person name="Riley R."/>
            <person name="Otillar R."/>
            <person name="Haridas S."/>
            <person name="Lipzen A."/>
            <person name="Grimwood J."/>
            <person name="Schmutz J."/>
            <person name="Clum A."/>
            <person name="Reid I.D."/>
            <person name="Moisan M.C."/>
            <person name="Butler G."/>
            <person name="Nguyen T.T.M."/>
            <person name="Dewar K."/>
            <person name="Conant G."/>
            <person name="Drula E."/>
            <person name="Henrissat B."/>
            <person name="Hansel C."/>
            <person name="Singer S."/>
            <person name="Hutchinson M.I."/>
            <person name="de Vries R.P."/>
            <person name="Natvig D.O."/>
            <person name="Powell A.J."/>
            <person name="Tsang A."/>
            <person name="Grigoriev I.V."/>
        </authorList>
    </citation>
    <scope>NUCLEOTIDE SEQUENCE [LARGE SCALE GENOMIC DNA]</scope>
    <source>
        <strain evidence="1 2">CBS 494.80</strain>
    </source>
</reference>
<gene>
    <name evidence="1" type="ORF">VTL71DRAFT_12172</name>
</gene>
<dbReference type="Proteomes" id="UP001595075">
    <property type="component" value="Unassembled WGS sequence"/>
</dbReference>